<proteinExistence type="predicted"/>
<dbReference type="EMBL" id="JACGWY010000001">
    <property type="protein sequence ID" value="MBA8815247.1"/>
    <property type="molecule type" value="Genomic_DNA"/>
</dbReference>
<reference evidence="2 3" key="1">
    <citation type="submission" date="2020-07" db="EMBL/GenBank/DDBJ databases">
        <title>Sequencing the genomes of 1000 actinobacteria strains.</title>
        <authorList>
            <person name="Klenk H.-P."/>
        </authorList>
    </citation>
    <scope>NUCLEOTIDE SEQUENCE [LARGE SCALE GENOMIC DNA]</scope>
    <source>
        <strain evidence="2 3">DSM 27576</strain>
    </source>
</reference>
<sequence>MPGFTAERRRPRSPSWGLRFLLITTVYGRNGHSKPSAIPKTKSELFWRNPDNGDLT</sequence>
<evidence type="ECO:0000256" key="1">
    <source>
        <dbReference type="SAM" id="MobiDB-lite"/>
    </source>
</evidence>
<feature type="region of interest" description="Disordered" evidence="1">
    <location>
        <begin position="31"/>
        <end position="56"/>
    </location>
</feature>
<accession>A0A7W3PKV4</accession>
<comment type="caution">
    <text evidence="2">The sequence shown here is derived from an EMBL/GenBank/DDBJ whole genome shotgun (WGS) entry which is preliminary data.</text>
</comment>
<organism evidence="2 3">
    <name type="scientific">Microbacterium halimionae</name>
    <dbReference type="NCBI Taxonomy" id="1526413"/>
    <lineage>
        <taxon>Bacteria</taxon>
        <taxon>Bacillati</taxon>
        <taxon>Actinomycetota</taxon>
        <taxon>Actinomycetes</taxon>
        <taxon>Micrococcales</taxon>
        <taxon>Microbacteriaceae</taxon>
        <taxon>Microbacterium</taxon>
    </lineage>
</organism>
<dbReference type="AlphaFoldDB" id="A0A7W3PKV4"/>
<name>A0A7W3PKV4_9MICO</name>
<protein>
    <submittedName>
        <fullName evidence="2">Uncharacterized protein</fullName>
    </submittedName>
</protein>
<evidence type="ECO:0000313" key="2">
    <source>
        <dbReference type="EMBL" id="MBA8815247.1"/>
    </source>
</evidence>
<dbReference type="Proteomes" id="UP000526083">
    <property type="component" value="Unassembled WGS sequence"/>
</dbReference>
<gene>
    <name evidence="2" type="ORF">FHX48_000299</name>
</gene>
<keyword evidence="3" id="KW-1185">Reference proteome</keyword>
<evidence type="ECO:0000313" key="3">
    <source>
        <dbReference type="Proteomes" id="UP000526083"/>
    </source>
</evidence>